<feature type="compositionally biased region" description="Polar residues" evidence="1">
    <location>
        <begin position="801"/>
        <end position="829"/>
    </location>
</feature>
<feature type="compositionally biased region" description="Polar residues" evidence="1">
    <location>
        <begin position="140"/>
        <end position="149"/>
    </location>
</feature>
<dbReference type="PROSITE" id="PS00028">
    <property type="entry name" value="ZINC_FINGER_C2H2_1"/>
    <property type="match status" value="1"/>
</dbReference>
<feature type="compositionally biased region" description="Polar residues" evidence="1">
    <location>
        <begin position="13"/>
        <end position="46"/>
    </location>
</feature>
<evidence type="ECO:0000313" key="4">
    <source>
        <dbReference type="Proteomes" id="UP000288859"/>
    </source>
</evidence>
<accession>A0A438MT15</accession>
<sequence length="1497" mass="163266">MSKSSMGHYRQYYESQNHNSTADPSTQKATNQSYNGYPQYPNNDRSQYAPPNLAWNTSLQQNHGNAPRQDTRQIDSWQNNSTQNSGLDGQRHATDYAQHDGSGSNGPPYQYSMNSNTSTSQNTQGLNSLAYVSVLDSGAQQRNGHGAQQSSVSTVSSIPSRGNGPHRTKTPSFQSQPQPHSRSQSQSVYNSNVGSGTHSSYQESHPANTQPSSSAAATALAGAVSRRYPQASNQIGQASMSPTGNPSRPATQNTISWTASPHFQASSSIGQTQAPPVSYQSAPSGAHVGSFPRPQIQESAPMQNKRQKTSHANTEQVLPVNSISNLVTRNVENEHPTALYSMAGDNANDMPNYIDPTQVFNPYHKEHERRRREAAQAEAEAEARRRADAEAAEKRRLEAEAESRRLAAEAERLRNAGEQAKRQRENAATPLSGVRKTTPLPKPQEAVDNPTSNPTTDQVEADMAAEMKAMMEKMKVFRNKDPAMFQKLWEDMRKPGQQGAATSTGPTQSPSPHLNQSTAVLSPQNTQSQHAPLSQTKQQSTGVAHQDSVLDPQKPSATATKQQQSAKPNPQTPTRHRVVVENNPEGLPDLGRFPAERRNRYGRSLKQNEASAASVPPVPASNTIVQSNPSSAPSDGHFGEVVASIPQATSAAAAAVPQAASSQVPARSKSTSATGTSGNTVWPEEKRTALADAAVSLLKGLPGNANIELASSEVHAMLEKNPSYIELCVLLESKGLRFHRGQFARQLLNSVPYLNAPTPPKAHDTQQQQQQPQPSPLPSQSFTQPPPAALQTPTPYQPTAMTSAVGSNMTTSGNTARSTNLPAATPLQFPTSNSVAMSVKHENPYNRPSKTPKSIPSRPDPPPGSKEAMARKQDFSELIDLTALGDNDDYVMSSSHTPPRQPSPEPDPFRDYTQQTMPTSSGPAPFPAWEALASNERIIFSQPVSVQQPQQVMGPPKPPQGPRPPTKNLAKPLNHAEGLAKTYYDPKTVARDILIASGRHPTERPLNAHMAGLLNRHISIDSDLSTFDWDAVDPGGPPAPQVEYIEMTMGSPQRSMKPDARSNEYHVMRGGDMHAPRLDNRYRDFASRPPPPAAAFLPTARNVQSVIDSGPGRNGMTKASEHSNVTNRVQAPDLHHRQHSLVAAIGRAVQSLTGQSRPTPAPVPSAQPHTRERSSRRSSSNLVKSPTPASRPPSAPAAEPNKMASVVPVIRRGRPPGSKSKNMSVADMQHVAKQVMTVEVPSVAGAKANTPVFKCRWKGCRAELHNRITLRQHIIKVHQDQEDTQREEDEETEYLCWWKKCKHLTQFDDGMVAPSKTFASTALWLKHIEDDHIYPLTLKYGDGPSSTHIGKQTKPSFDLSRFRYNASIGRTDARTFSYLDPQTLLDNKTRYLSDEQGRLATPSVSEESQADLEPDTITLLSVDHDETDRQAHRSFMKAHHRQKYTPKTAAEEMLRALEVHKVKTSGIETDGAVLATEARRAKFVHNPGIAMVVDEED</sequence>
<comment type="caution">
    <text evidence="3">The sequence shown here is derived from an EMBL/GenBank/DDBJ whole genome shotgun (WGS) entry which is preliminary data.</text>
</comment>
<feature type="compositionally biased region" description="Low complexity" evidence="1">
    <location>
        <begin position="150"/>
        <end position="160"/>
    </location>
</feature>
<feature type="region of interest" description="Disordered" evidence="1">
    <location>
        <begin position="887"/>
        <end position="922"/>
    </location>
</feature>
<feature type="compositionally biased region" description="Polar residues" evidence="1">
    <location>
        <begin position="912"/>
        <end position="922"/>
    </location>
</feature>
<feature type="region of interest" description="Disordered" evidence="1">
    <location>
        <begin position="1151"/>
        <end position="1224"/>
    </location>
</feature>
<name>A0A438MT15_EXOME</name>
<feature type="compositionally biased region" description="Polar residues" evidence="1">
    <location>
        <begin position="622"/>
        <end position="633"/>
    </location>
</feature>
<feature type="compositionally biased region" description="Pro residues" evidence="1">
    <location>
        <begin position="955"/>
        <end position="965"/>
    </location>
</feature>
<dbReference type="VEuPathDB" id="FungiDB:PV10_05003"/>
<feature type="compositionally biased region" description="Polar residues" evidence="1">
    <location>
        <begin position="101"/>
        <end position="113"/>
    </location>
</feature>
<feature type="compositionally biased region" description="Basic and acidic residues" evidence="1">
    <location>
        <begin position="414"/>
        <end position="425"/>
    </location>
</feature>
<feature type="compositionally biased region" description="Low complexity" evidence="1">
    <location>
        <begin position="1177"/>
        <end position="1188"/>
    </location>
</feature>
<feature type="region of interest" description="Disordered" evidence="1">
    <location>
        <begin position="660"/>
        <end position="680"/>
    </location>
</feature>
<feature type="compositionally biased region" description="Low complexity" evidence="1">
    <location>
        <begin position="766"/>
        <end position="800"/>
    </location>
</feature>
<dbReference type="OrthoDB" id="5424797at2759"/>
<feature type="compositionally biased region" description="Polar residues" evidence="1">
    <location>
        <begin position="188"/>
        <end position="211"/>
    </location>
</feature>
<dbReference type="EMBL" id="NAJM01000055">
    <property type="protein sequence ID" value="RVX66826.1"/>
    <property type="molecule type" value="Genomic_DNA"/>
</dbReference>
<dbReference type="InterPro" id="IPR013087">
    <property type="entry name" value="Znf_C2H2_type"/>
</dbReference>
<protein>
    <recommendedName>
        <fullName evidence="2">C2H2-type domain-containing protein</fullName>
    </recommendedName>
</protein>
<feature type="compositionally biased region" description="Polar residues" evidence="1">
    <location>
        <begin position="668"/>
        <end position="680"/>
    </location>
</feature>
<gene>
    <name evidence="3" type="ORF">B0A52_09556</name>
</gene>
<evidence type="ECO:0000256" key="1">
    <source>
        <dbReference type="SAM" id="MobiDB-lite"/>
    </source>
</evidence>
<feature type="region of interest" description="Disordered" evidence="1">
    <location>
        <begin position="365"/>
        <end position="401"/>
    </location>
</feature>
<reference evidence="3 4" key="1">
    <citation type="submission" date="2017-03" db="EMBL/GenBank/DDBJ databases">
        <title>Genomes of endolithic fungi from Antarctica.</title>
        <authorList>
            <person name="Coleine C."/>
            <person name="Masonjones S."/>
            <person name="Stajich J.E."/>
        </authorList>
    </citation>
    <scope>NUCLEOTIDE SEQUENCE [LARGE SCALE GENOMIC DNA]</scope>
    <source>
        <strain evidence="3 4">CCFEE 6314</strain>
    </source>
</reference>
<feature type="compositionally biased region" description="Polar residues" evidence="1">
    <location>
        <begin position="234"/>
        <end position="283"/>
    </location>
</feature>
<feature type="region of interest" description="Disordered" evidence="1">
    <location>
        <begin position="754"/>
        <end position="829"/>
    </location>
</feature>
<feature type="compositionally biased region" description="Basic and acidic residues" evidence="1">
    <location>
        <begin position="89"/>
        <end position="98"/>
    </location>
</feature>
<proteinExistence type="predicted"/>
<dbReference type="Proteomes" id="UP000288859">
    <property type="component" value="Unassembled WGS sequence"/>
</dbReference>
<feature type="region of interest" description="Disordered" evidence="1">
    <location>
        <begin position="234"/>
        <end position="294"/>
    </location>
</feature>
<feature type="region of interest" description="Disordered" evidence="1">
    <location>
        <begin position="414"/>
        <end position="457"/>
    </location>
</feature>
<feature type="compositionally biased region" description="Polar residues" evidence="1">
    <location>
        <begin position="54"/>
        <end position="64"/>
    </location>
</feature>
<feature type="compositionally biased region" description="Polar residues" evidence="1">
    <location>
        <begin position="74"/>
        <end position="87"/>
    </location>
</feature>
<feature type="region of interest" description="Disordered" evidence="1">
    <location>
        <begin position="841"/>
        <end position="869"/>
    </location>
</feature>
<feature type="region of interest" description="Disordered" evidence="1">
    <location>
        <begin position="494"/>
        <end position="635"/>
    </location>
</feature>
<evidence type="ECO:0000259" key="2">
    <source>
        <dbReference type="PROSITE" id="PS00028"/>
    </source>
</evidence>
<feature type="region of interest" description="Disordered" evidence="1">
    <location>
        <begin position="945"/>
        <end position="965"/>
    </location>
</feature>
<feature type="compositionally biased region" description="Polar residues" evidence="1">
    <location>
        <begin position="499"/>
        <end position="543"/>
    </location>
</feature>
<feature type="compositionally biased region" description="Low complexity" evidence="1">
    <location>
        <begin position="945"/>
        <end position="954"/>
    </location>
</feature>
<feature type="domain" description="C2H2-type" evidence="2">
    <location>
        <begin position="1255"/>
        <end position="1278"/>
    </location>
</feature>
<feature type="compositionally biased region" description="Polar residues" evidence="1">
    <location>
        <begin position="555"/>
        <end position="573"/>
    </location>
</feature>
<feature type="compositionally biased region" description="Low complexity" evidence="1">
    <location>
        <begin position="171"/>
        <end position="187"/>
    </location>
</feature>
<organism evidence="3 4">
    <name type="scientific">Exophiala mesophila</name>
    <name type="common">Black yeast-like fungus</name>
    <dbReference type="NCBI Taxonomy" id="212818"/>
    <lineage>
        <taxon>Eukaryota</taxon>
        <taxon>Fungi</taxon>
        <taxon>Dikarya</taxon>
        <taxon>Ascomycota</taxon>
        <taxon>Pezizomycotina</taxon>
        <taxon>Eurotiomycetes</taxon>
        <taxon>Chaetothyriomycetidae</taxon>
        <taxon>Chaetothyriales</taxon>
        <taxon>Herpotrichiellaceae</taxon>
        <taxon>Exophiala</taxon>
    </lineage>
</organism>
<evidence type="ECO:0000313" key="3">
    <source>
        <dbReference type="EMBL" id="RVX66826.1"/>
    </source>
</evidence>
<feature type="region of interest" description="Disordered" evidence="1">
    <location>
        <begin position="140"/>
        <end position="220"/>
    </location>
</feature>
<feature type="region of interest" description="Disordered" evidence="1">
    <location>
        <begin position="1"/>
        <end position="123"/>
    </location>
</feature>
<feature type="compositionally biased region" description="Low complexity" evidence="1">
    <location>
        <begin position="114"/>
        <end position="123"/>
    </location>
</feature>